<gene>
    <name evidence="2" type="ORF">EX30DRAFT_386820</name>
</gene>
<proteinExistence type="predicted"/>
<dbReference type="InParanoid" id="A0A4V3SJ41"/>
<evidence type="ECO:0000313" key="2">
    <source>
        <dbReference type="EMBL" id="TGZ82525.1"/>
    </source>
</evidence>
<keyword evidence="3" id="KW-1185">Reference proteome</keyword>
<reference evidence="2 3" key="1">
    <citation type="submission" date="2019-04" db="EMBL/GenBank/DDBJ databases">
        <title>Comparative genomics and transcriptomics to analyze fruiting body development in filamentous ascomycetes.</title>
        <authorList>
            <consortium name="DOE Joint Genome Institute"/>
            <person name="Lutkenhaus R."/>
            <person name="Traeger S."/>
            <person name="Breuer J."/>
            <person name="Kuo A."/>
            <person name="Lipzen A."/>
            <person name="Pangilinan J."/>
            <person name="Dilworth D."/>
            <person name="Sandor L."/>
            <person name="Poggeler S."/>
            <person name="Barry K."/>
            <person name="Grigoriev I.V."/>
            <person name="Nowrousian M."/>
        </authorList>
    </citation>
    <scope>NUCLEOTIDE SEQUENCE [LARGE SCALE GENOMIC DNA]</scope>
    <source>
        <strain evidence="2 3">CBS 389.68</strain>
    </source>
</reference>
<evidence type="ECO:0000313" key="3">
    <source>
        <dbReference type="Proteomes" id="UP000298138"/>
    </source>
</evidence>
<accession>A0A4V3SJ41</accession>
<organism evidence="2 3">
    <name type="scientific">Ascodesmis nigricans</name>
    <dbReference type="NCBI Taxonomy" id="341454"/>
    <lineage>
        <taxon>Eukaryota</taxon>
        <taxon>Fungi</taxon>
        <taxon>Dikarya</taxon>
        <taxon>Ascomycota</taxon>
        <taxon>Pezizomycotina</taxon>
        <taxon>Pezizomycetes</taxon>
        <taxon>Pezizales</taxon>
        <taxon>Ascodesmidaceae</taxon>
        <taxon>Ascodesmis</taxon>
    </lineage>
</organism>
<evidence type="ECO:0000256" key="1">
    <source>
        <dbReference type="SAM" id="MobiDB-lite"/>
    </source>
</evidence>
<feature type="compositionally biased region" description="Polar residues" evidence="1">
    <location>
        <begin position="17"/>
        <end position="26"/>
    </location>
</feature>
<dbReference type="EMBL" id="ML220115">
    <property type="protein sequence ID" value="TGZ82525.1"/>
    <property type="molecule type" value="Genomic_DNA"/>
</dbReference>
<dbReference type="Proteomes" id="UP000298138">
    <property type="component" value="Unassembled WGS sequence"/>
</dbReference>
<sequence>MVCVSQNPPTRIHTDTHTATIPTNPHSPTLPHILVLQQLSFTMTSISHHHHHHHHHHHRWPGILPATLPFLLLCAVPEPELDQSHGRSKCIHSLAHRAEIRPPGRGGAAPASCAVRRLSWTGSRSSPLAPAVILPILPPTELLSSRGTIFAPLFLRAIHPPLPHVCLFPSGTELNCM</sequence>
<feature type="region of interest" description="Disordered" evidence="1">
    <location>
        <begin position="1"/>
        <end position="26"/>
    </location>
</feature>
<dbReference type="AlphaFoldDB" id="A0A4V3SJ41"/>
<protein>
    <submittedName>
        <fullName evidence="2">Uncharacterized protein</fullName>
    </submittedName>
</protein>
<name>A0A4V3SJ41_9PEZI</name>